<accession>A0A653BIS3</accession>
<organism evidence="1 2">
    <name type="scientific">Callosobruchus maculatus</name>
    <name type="common">Southern cowpea weevil</name>
    <name type="synonym">Pulse bruchid</name>
    <dbReference type="NCBI Taxonomy" id="64391"/>
    <lineage>
        <taxon>Eukaryota</taxon>
        <taxon>Metazoa</taxon>
        <taxon>Ecdysozoa</taxon>
        <taxon>Arthropoda</taxon>
        <taxon>Hexapoda</taxon>
        <taxon>Insecta</taxon>
        <taxon>Pterygota</taxon>
        <taxon>Neoptera</taxon>
        <taxon>Endopterygota</taxon>
        <taxon>Coleoptera</taxon>
        <taxon>Polyphaga</taxon>
        <taxon>Cucujiformia</taxon>
        <taxon>Chrysomeloidea</taxon>
        <taxon>Chrysomelidae</taxon>
        <taxon>Bruchinae</taxon>
        <taxon>Bruchini</taxon>
        <taxon>Callosobruchus</taxon>
    </lineage>
</organism>
<proteinExistence type="predicted"/>
<keyword evidence="2" id="KW-1185">Reference proteome</keyword>
<dbReference type="AlphaFoldDB" id="A0A653BIS3"/>
<dbReference type="Proteomes" id="UP000410492">
    <property type="component" value="Unassembled WGS sequence"/>
</dbReference>
<reference evidence="1 2" key="1">
    <citation type="submission" date="2019-01" db="EMBL/GenBank/DDBJ databases">
        <authorList>
            <person name="Sayadi A."/>
        </authorList>
    </citation>
    <scope>NUCLEOTIDE SEQUENCE [LARGE SCALE GENOMIC DNA]</scope>
</reference>
<name>A0A653BIS3_CALMS</name>
<sequence>MSAYIQLKQCLLDVVTSFHNSSCTISEVMAVQIKQSPNQAQPERWRIEENTINVDQLNKKWTKSKKKIGQERKGMK</sequence>
<evidence type="ECO:0000313" key="2">
    <source>
        <dbReference type="Proteomes" id="UP000410492"/>
    </source>
</evidence>
<gene>
    <name evidence="1" type="ORF">CALMAC_LOCUS1397</name>
</gene>
<dbReference type="EMBL" id="CAACVG010001645">
    <property type="protein sequence ID" value="VEN35491.1"/>
    <property type="molecule type" value="Genomic_DNA"/>
</dbReference>
<evidence type="ECO:0000313" key="1">
    <source>
        <dbReference type="EMBL" id="VEN35491.1"/>
    </source>
</evidence>
<protein>
    <submittedName>
        <fullName evidence="1">Uncharacterized protein</fullName>
    </submittedName>
</protein>